<reference evidence="6" key="1">
    <citation type="submission" date="2021-03" db="EMBL/GenBank/DDBJ databases">
        <title>Draft genome sequence of rust myrtle Austropuccinia psidii MF-1, a brazilian biotype.</title>
        <authorList>
            <person name="Quecine M.C."/>
            <person name="Pachon D.M.R."/>
            <person name="Bonatelli M.L."/>
            <person name="Correr F.H."/>
            <person name="Franceschini L.M."/>
            <person name="Leite T.F."/>
            <person name="Margarido G.R.A."/>
            <person name="Almeida C.A."/>
            <person name="Ferrarezi J.A."/>
            <person name="Labate C.A."/>
        </authorList>
    </citation>
    <scope>NUCLEOTIDE SEQUENCE</scope>
    <source>
        <strain evidence="6">MF-1</strain>
    </source>
</reference>
<comment type="caution">
    <text evidence="6">The sequence shown here is derived from an EMBL/GenBank/DDBJ whole genome shotgun (WGS) entry which is preliminary data.</text>
</comment>
<dbReference type="InterPro" id="IPR011059">
    <property type="entry name" value="Metal-dep_hydrolase_composite"/>
</dbReference>
<gene>
    <name evidence="6" type="ORF">O181_086826</name>
</gene>
<dbReference type="InterPro" id="IPR051607">
    <property type="entry name" value="Metallo-dep_hydrolases"/>
</dbReference>
<dbReference type="EMBL" id="AVOT02052169">
    <property type="protein sequence ID" value="MBW0547111.1"/>
    <property type="molecule type" value="Genomic_DNA"/>
</dbReference>
<evidence type="ECO:0000256" key="4">
    <source>
        <dbReference type="ARBA" id="ARBA00022833"/>
    </source>
</evidence>
<evidence type="ECO:0000256" key="2">
    <source>
        <dbReference type="ARBA" id="ARBA00022723"/>
    </source>
</evidence>
<name>A0A9Q3INJ0_9BASI</name>
<dbReference type="GO" id="GO:0046098">
    <property type="term" value="P:guanine metabolic process"/>
    <property type="evidence" value="ECO:0007669"/>
    <property type="project" value="TreeGrafter"/>
</dbReference>
<proteinExistence type="predicted"/>
<dbReference type="Proteomes" id="UP000765509">
    <property type="component" value="Unassembled WGS sequence"/>
</dbReference>
<dbReference type="PANTHER" id="PTHR11271:SF6">
    <property type="entry name" value="GUANINE DEAMINASE"/>
    <property type="match status" value="1"/>
</dbReference>
<dbReference type="Gene3D" id="2.30.40.10">
    <property type="entry name" value="Urease, subunit C, domain 1"/>
    <property type="match status" value="1"/>
</dbReference>
<dbReference type="PANTHER" id="PTHR11271">
    <property type="entry name" value="GUANINE DEAMINASE"/>
    <property type="match status" value="1"/>
</dbReference>
<dbReference type="InterPro" id="IPR032466">
    <property type="entry name" value="Metal_Hydrolase"/>
</dbReference>
<dbReference type="OrthoDB" id="194468at2759"/>
<dbReference type="GO" id="GO:0008892">
    <property type="term" value="F:guanine deaminase activity"/>
    <property type="evidence" value="ECO:0007669"/>
    <property type="project" value="TreeGrafter"/>
</dbReference>
<evidence type="ECO:0000313" key="7">
    <source>
        <dbReference type="Proteomes" id="UP000765509"/>
    </source>
</evidence>
<feature type="domain" description="Amidohydrolase-related" evidence="5">
    <location>
        <begin position="97"/>
        <end position="561"/>
    </location>
</feature>
<sequence length="571" mass="63771">MSLSSSQTQTQTSSDPTQIIIIIIIIGSFIHSISKDKIEFIKDNGLMIIGPNKKIICFQSASTPWTQSLLKEKLKSSFNDLPPHSSLRFIKLKRGEFILPGFIDTHTHAVQYSNHGLGQQYQLLDWLQNITFPEENKFHDLLYAQRILHKVVQRLLAVGTTTSCYYTSIHLGAAKILANLCHQLGQRAFIGRCNMDKNQTFNQYKEDSPQKSIQDSKDLINYIRSHFNNNNNHLHQTQNLTHSKIIHPNLKLTSSYHSYNSINSSTSSLVKPILTPRFALSCSEELMSLLGQMIKQDPQLYLQTHLSESISEIELTKSSFPNDLTYTAIYDRFGLLTPRTILAHCVHLDQSEINLLIQRQCGLSHCPTSNFNIRSGICQVLKLLNSGIHKIGLGTDISAGYGIGILSAIRNASAAAKALNFGSKNSLDSQTSHLSIQNLLYLATLGGAKVCGLDDRIGNFQVGKEFDALLIQTGAYSGELIQSDSSMLQSKIQSNQSNPSDKISAEYEFLDINSQVYHQGTNPNFFIDEQNTQVDLDELLEKFLFTGDDRNIGTVFVNSRVVGGARPLKLF</sequence>
<keyword evidence="3" id="KW-0378">Hydrolase</keyword>
<protein>
    <recommendedName>
        <fullName evidence="5">Amidohydrolase-related domain-containing protein</fullName>
    </recommendedName>
</protein>
<accession>A0A9Q3INJ0</accession>
<dbReference type="SUPFAM" id="SSF51556">
    <property type="entry name" value="Metallo-dependent hydrolases"/>
    <property type="match status" value="1"/>
</dbReference>
<dbReference type="GO" id="GO:0008270">
    <property type="term" value="F:zinc ion binding"/>
    <property type="evidence" value="ECO:0007669"/>
    <property type="project" value="TreeGrafter"/>
</dbReference>
<evidence type="ECO:0000259" key="5">
    <source>
        <dbReference type="Pfam" id="PF01979"/>
    </source>
</evidence>
<organism evidence="6 7">
    <name type="scientific">Austropuccinia psidii MF-1</name>
    <dbReference type="NCBI Taxonomy" id="1389203"/>
    <lineage>
        <taxon>Eukaryota</taxon>
        <taxon>Fungi</taxon>
        <taxon>Dikarya</taxon>
        <taxon>Basidiomycota</taxon>
        <taxon>Pucciniomycotina</taxon>
        <taxon>Pucciniomycetes</taxon>
        <taxon>Pucciniales</taxon>
        <taxon>Sphaerophragmiaceae</taxon>
        <taxon>Austropuccinia</taxon>
    </lineage>
</organism>
<dbReference type="InterPro" id="IPR006680">
    <property type="entry name" value="Amidohydro-rel"/>
</dbReference>
<dbReference type="SUPFAM" id="SSF51338">
    <property type="entry name" value="Composite domain of metallo-dependent hydrolases"/>
    <property type="match status" value="1"/>
</dbReference>
<keyword evidence="4" id="KW-0862">Zinc</keyword>
<evidence type="ECO:0000256" key="1">
    <source>
        <dbReference type="ARBA" id="ARBA00001947"/>
    </source>
</evidence>
<dbReference type="GO" id="GO:0005829">
    <property type="term" value="C:cytosol"/>
    <property type="evidence" value="ECO:0007669"/>
    <property type="project" value="TreeGrafter"/>
</dbReference>
<dbReference type="AlphaFoldDB" id="A0A9Q3INJ0"/>
<evidence type="ECO:0000313" key="6">
    <source>
        <dbReference type="EMBL" id="MBW0547111.1"/>
    </source>
</evidence>
<evidence type="ECO:0000256" key="3">
    <source>
        <dbReference type="ARBA" id="ARBA00022801"/>
    </source>
</evidence>
<keyword evidence="7" id="KW-1185">Reference proteome</keyword>
<keyword evidence="2" id="KW-0479">Metal-binding</keyword>
<comment type="cofactor">
    <cofactor evidence="1">
        <name>Zn(2+)</name>
        <dbReference type="ChEBI" id="CHEBI:29105"/>
    </cofactor>
</comment>
<dbReference type="Pfam" id="PF01979">
    <property type="entry name" value="Amidohydro_1"/>
    <property type="match status" value="1"/>
</dbReference>
<dbReference type="Gene3D" id="3.20.20.140">
    <property type="entry name" value="Metal-dependent hydrolases"/>
    <property type="match status" value="1"/>
</dbReference>